<accession>A0AAJ0H8D5</accession>
<dbReference type="EMBL" id="JAUIQD010000007">
    <property type="protein sequence ID" value="KAK3343393.1"/>
    <property type="molecule type" value="Genomic_DNA"/>
</dbReference>
<reference evidence="1" key="2">
    <citation type="submission" date="2023-06" db="EMBL/GenBank/DDBJ databases">
        <authorList>
            <consortium name="Lawrence Berkeley National Laboratory"/>
            <person name="Haridas S."/>
            <person name="Hensen N."/>
            <person name="Bonometti L."/>
            <person name="Westerberg I."/>
            <person name="Brannstrom I.O."/>
            <person name="Guillou S."/>
            <person name="Cros-Aarteil S."/>
            <person name="Calhoun S."/>
            <person name="Kuo A."/>
            <person name="Mondo S."/>
            <person name="Pangilinan J."/>
            <person name="Riley R."/>
            <person name="Labutti K."/>
            <person name="Andreopoulos B."/>
            <person name="Lipzen A."/>
            <person name="Chen C."/>
            <person name="Yanf M."/>
            <person name="Daum C."/>
            <person name="Ng V."/>
            <person name="Clum A."/>
            <person name="Steindorff A."/>
            <person name="Ohm R."/>
            <person name="Martin F."/>
            <person name="Silar P."/>
            <person name="Natvig D."/>
            <person name="Lalanne C."/>
            <person name="Gautier V."/>
            <person name="Ament-Velasquez S.L."/>
            <person name="Kruys A."/>
            <person name="Hutchinson M.I."/>
            <person name="Powell A.J."/>
            <person name="Barry K."/>
            <person name="Miller A.N."/>
            <person name="Grigoriev I.V."/>
            <person name="Debuchy R."/>
            <person name="Gladieux P."/>
            <person name="Thoren M.H."/>
            <person name="Johannesson H."/>
        </authorList>
    </citation>
    <scope>NUCLEOTIDE SEQUENCE</scope>
    <source>
        <strain evidence="1">CBS 955.72</strain>
    </source>
</reference>
<reference evidence="1" key="1">
    <citation type="journal article" date="2023" name="Mol. Phylogenet. Evol.">
        <title>Genome-scale phylogeny and comparative genomics of the fungal order Sordariales.</title>
        <authorList>
            <person name="Hensen N."/>
            <person name="Bonometti L."/>
            <person name="Westerberg I."/>
            <person name="Brannstrom I.O."/>
            <person name="Guillou S."/>
            <person name="Cros-Aarteil S."/>
            <person name="Calhoun S."/>
            <person name="Haridas S."/>
            <person name="Kuo A."/>
            <person name="Mondo S."/>
            <person name="Pangilinan J."/>
            <person name="Riley R."/>
            <person name="LaButti K."/>
            <person name="Andreopoulos B."/>
            <person name="Lipzen A."/>
            <person name="Chen C."/>
            <person name="Yan M."/>
            <person name="Daum C."/>
            <person name="Ng V."/>
            <person name="Clum A."/>
            <person name="Steindorff A."/>
            <person name="Ohm R.A."/>
            <person name="Martin F."/>
            <person name="Silar P."/>
            <person name="Natvig D.O."/>
            <person name="Lalanne C."/>
            <person name="Gautier V."/>
            <person name="Ament-Velasquez S.L."/>
            <person name="Kruys A."/>
            <person name="Hutchinson M.I."/>
            <person name="Powell A.J."/>
            <person name="Barry K."/>
            <person name="Miller A.N."/>
            <person name="Grigoriev I.V."/>
            <person name="Debuchy R."/>
            <person name="Gladieux P."/>
            <person name="Hiltunen Thoren M."/>
            <person name="Johannesson H."/>
        </authorList>
    </citation>
    <scope>NUCLEOTIDE SEQUENCE</scope>
    <source>
        <strain evidence="1">CBS 955.72</strain>
    </source>
</reference>
<gene>
    <name evidence="1" type="ORF">B0T25DRAFT_554229</name>
</gene>
<dbReference type="AlphaFoldDB" id="A0AAJ0H8D5"/>
<keyword evidence="2" id="KW-1185">Reference proteome</keyword>
<evidence type="ECO:0000313" key="1">
    <source>
        <dbReference type="EMBL" id="KAK3343393.1"/>
    </source>
</evidence>
<name>A0AAJ0H8D5_9PEZI</name>
<evidence type="ECO:0000313" key="2">
    <source>
        <dbReference type="Proteomes" id="UP001275084"/>
    </source>
</evidence>
<organism evidence="1 2">
    <name type="scientific">Lasiosphaeria hispida</name>
    <dbReference type="NCBI Taxonomy" id="260671"/>
    <lineage>
        <taxon>Eukaryota</taxon>
        <taxon>Fungi</taxon>
        <taxon>Dikarya</taxon>
        <taxon>Ascomycota</taxon>
        <taxon>Pezizomycotina</taxon>
        <taxon>Sordariomycetes</taxon>
        <taxon>Sordariomycetidae</taxon>
        <taxon>Sordariales</taxon>
        <taxon>Lasiosphaeriaceae</taxon>
        <taxon>Lasiosphaeria</taxon>
    </lineage>
</organism>
<protein>
    <submittedName>
        <fullName evidence="1">Uncharacterized protein</fullName>
    </submittedName>
</protein>
<proteinExistence type="predicted"/>
<comment type="caution">
    <text evidence="1">The sequence shown here is derived from an EMBL/GenBank/DDBJ whole genome shotgun (WGS) entry which is preliminary data.</text>
</comment>
<sequence length="154" mass="16717">MTPTLLASGYAISPASSWASTDMTVKTYPSHPYYAGFMVDVSSVKFRPPQAAEASEWDDEAVVGFLKPPPGQLLPQIALLQVQSGLQSESLPHAWPSSSILKTTNNLLALSVNFPPFQQLESKMDNNAVIECLKPSFPATSPPSLSRQRQLWAA</sequence>
<dbReference type="Proteomes" id="UP001275084">
    <property type="component" value="Unassembled WGS sequence"/>
</dbReference>